<proteinExistence type="predicted"/>
<dbReference type="SUPFAM" id="SSF54593">
    <property type="entry name" value="Glyoxalase/Bleomycin resistance protein/Dihydroxybiphenyl dioxygenase"/>
    <property type="match status" value="1"/>
</dbReference>
<evidence type="ECO:0000313" key="3">
    <source>
        <dbReference type="Proteomes" id="UP000248925"/>
    </source>
</evidence>
<dbReference type="OrthoDB" id="5243302at2"/>
<accession>A0A2W4DMQ2</accession>
<comment type="caution">
    <text evidence="2">The sequence shown here is derived from an EMBL/GenBank/DDBJ whole genome shotgun (WGS) entry which is preliminary data.</text>
</comment>
<organism evidence="2 3">
    <name type="scientific">Rhizobium tubonense</name>
    <dbReference type="NCBI Taxonomy" id="484088"/>
    <lineage>
        <taxon>Bacteria</taxon>
        <taxon>Pseudomonadati</taxon>
        <taxon>Pseudomonadota</taxon>
        <taxon>Alphaproteobacteria</taxon>
        <taxon>Hyphomicrobiales</taxon>
        <taxon>Rhizobiaceae</taxon>
        <taxon>Rhizobium/Agrobacterium group</taxon>
        <taxon>Rhizobium</taxon>
    </lineage>
</organism>
<dbReference type="EMBL" id="PCDP01000001">
    <property type="protein sequence ID" value="PZM17254.1"/>
    <property type="molecule type" value="Genomic_DNA"/>
</dbReference>
<dbReference type="InterPro" id="IPR037523">
    <property type="entry name" value="VOC_core"/>
</dbReference>
<dbReference type="Pfam" id="PF00903">
    <property type="entry name" value="Glyoxalase"/>
    <property type="match status" value="1"/>
</dbReference>
<sequence>MLLHHVSIVTTDLERSVAFYRAVFDLEQIERPPFSSSGAWLACGGHQIHLIVNPSGTFRTDARIDSADAHFAFRTDDFEAFVGRLTAKGFRENADEGDPKRLLVVRNSVAGFPQLYLLDPDRNIIEVNAAA</sequence>
<dbReference type="Proteomes" id="UP000248925">
    <property type="component" value="Unassembled WGS sequence"/>
</dbReference>
<dbReference type="GO" id="GO:0016829">
    <property type="term" value="F:lyase activity"/>
    <property type="evidence" value="ECO:0007669"/>
    <property type="project" value="UniProtKB-KW"/>
</dbReference>
<keyword evidence="3" id="KW-1185">Reference proteome</keyword>
<dbReference type="PANTHER" id="PTHR46142:SF3">
    <property type="entry name" value="F18B13.24 PROTEIN"/>
    <property type="match status" value="1"/>
</dbReference>
<feature type="domain" description="VOC" evidence="1">
    <location>
        <begin position="2"/>
        <end position="130"/>
    </location>
</feature>
<protein>
    <submittedName>
        <fullName evidence="2">Lactoylglutathione lyase</fullName>
    </submittedName>
</protein>
<dbReference type="AlphaFoldDB" id="A0A2W4DMQ2"/>
<evidence type="ECO:0000259" key="1">
    <source>
        <dbReference type="PROSITE" id="PS51819"/>
    </source>
</evidence>
<dbReference type="InterPro" id="IPR029068">
    <property type="entry name" value="Glyas_Bleomycin-R_OHBP_Dase"/>
</dbReference>
<name>A0A2W4DMQ2_9HYPH</name>
<keyword evidence="2" id="KW-0456">Lyase</keyword>
<reference evidence="2 3" key="1">
    <citation type="journal article" date="2018" name="Sci. Rep.">
        <title>Rhizobium tumorigenes sp. nov., a novel plant tumorigenic bacterium isolated from cane gall tumors on thornless blackberry.</title>
        <authorList>
            <person name="Kuzmanovi N."/>
            <person name="Smalla K."/>
            <person name="Gronow S."/>
            <person name="PuBawska J."/>
        </authorList>
    </citation>
    <scope>NUCLEOTIDE SEQUENCE [LARGE SCALE GENOMIC DNA]</scope>
    <source>
        <strain evidence="2 3">CCBAU 85046</strain>
    </source>
</reference>
<dbReference type="Gene3D" id="3.10.180.10">
    <property type="entry name" value="2,3-Dihydroxybiphenyl 1,2-Dioxygenase, domain 1"/>
    <property type="match status" value="1"/>
</dbReference>
<dbReference type="PANTHER" id="PTHR46142">
    <property type="match status" value="1"/>
</dbReference>
<evidence type="ECO:0000313" key="2">
    <source>
        <dbReference type="EMBL" id="PZM17254.1"/>
    </source>
</evidence>
<dbReference type="InterPro" id="IPR004360">
    <property type="entry name" value="Glyas_Fos-R_dOase_dom"/>
</dbReference>
<gene>
    <name evidence="2" type="ORF">CPY51_03240</name>
</gene>
<dbReference type="PROSITE" id="PS51819">
    <property type="entry name" value="VOC"/>
    <property type="match status" value="1"/>
</dbReference>